<dbReference type="InterPro" id="IPR014710">
    <property type="entry name" value="RmlC-like_jellyroll"/>
</dbReference>
<accession>A0ABZ3F0J6</accession>
<dbReference type="CDD" id="cd00038">
    <property type="entry name" value="CAP_ED"/>
    <property type="match status" value="1"/>
</dbReference>
<reference evidence="2 3" key="1">
    <citation type="submission" date="2024-02" db="EMBL/GenBank/DDBJ databases">
        <title>Bacterial strain from lacustrine sediment.</title>
        <authorList>
            <person name="Petit C."/>
            <person name="Fadhlaoui K."/>
        </authorList>
    </citation>
    <scope>NUCLEOTIDE SEQUENCE [LARGE SCALE GENOMIC DNA]</scope>
    <source>
        <strain evidence="2 3">IPX-CK</strain>
    </source>
</reference>
<dbReference type="InterPro" id="IPR018490">
    <property type="entry name" value="cNMP-bd_dom_sf"/>
</dbReference>
<protein>
    <submittedName>
        <fullName evidence="2">Cyclic nucleotide-binding domain-containing protein</fullName>
    </submittedName>
</protein>
<dbReference type="Pfam" id="PF00027">
    <property type="entry name" value="cNMP_binding"/>
    <property type="match status" value="1"/>
</dbReference>
<dbReference type="Proteomes" id="UP001451571">
    <property type="component" value="Chromosome"/>
</dbReference>
<dbReference type="InterPro" id="IPR000595">
    <property type="entry name" value="cNMP-bd_dom"/>
</dbReference>
<dbReference type="RefSeq" id="WP_342759598.1">
    <property type="nucleotide sequence ID" value="NZ_CP146256.1"/>
</dbReference>
<dbReference type="Gene3D" id="2.60.120.10">
    <property type="entry name" value="Jelly Rolls"/>
    <property type="match status" value="1"/>
</dbReference>
<sequence>MKKIPFTEEHRAILQVYGLQDISVNDCTCIRYEAGERVTEEGSLISRLALVTKGRAKICRTALNGKSLILCYYISEGVIGEIELLTGQSIATTTVVAISDFECVTVEYRKCMEELEKNLVFSNKIGAILARKMSESEENYVASALHSGEQRLCSYILKNSHRNYFSDVLSDVSCSIGMSYRHLFRLLDQLCKDDILEKRKNGYKIQKHGELVRRTHAEHLVKK</sequence>
<dbReference type="EMBL" id="CP146256">
    <property type="protein sequence ID" value="XAH76026.1"/>
    <property type="molecule type" value="Genomic_DNA"/>
</dbReference>
<dbReference type="SUPFAM" id="SSF51206">
    <property type="entry name" value="cAMP-binding domain-like"/>
    <property type="match status" value="1"/>
</dbReference>
<feature type="domain" description="Cyclic nucleotide-binding" evidence="1">
    <location>
        <begin position="32"/>
        <end position="107"/>
    </location>
</feature>
<evidence type="ECO:0000313" key="2">
    <source>
        <dbReference type="EMBL" id="XAH76026.1"/>
    </source>
</evidence>
<gene>
    <name evidence="2" type="ORF">V6984_09805</name>
</gene>
<proteinExistence type="predicted"/>
<evidence type="ECO:0000259" key="1">
    <source>
        <dbReference type="PROSITE" id="PS50042"/>
    </source>
</evidence>
<name>A0ABZ3F0J6_9FIRM</name>
<organism evidence="2 3">
    <name type="scientific">Kineothrix sedimenti</name>
    <dbReference type="NCBI Taxonomy" id="3123317"/>
    <lineage>
        <taxon>Bacteria</taxon>
        <taxon>Bacillati</taxon>
        <taxon>Bacillota</taxon>
        <taxon>Clostridia</taxon>
        <taxon>Lachnospirales</taxon>
        <taxon>Lachnospiraceae</taxon>
        <taxon>Kineothrix</taxon>
    </lineage>
</organism>
<dbReference type="PROSITE" id="PS50042">
    <property type="entry name" value="CNMP_BINDING_3"/>
    <property type="match status" value="1"/>
</dbReference>
<evidence type="ECO:0000313" key="3">
    <source>
        <dbReference type="Proteomes" id="UP001451571"/>
    </source>
</evidence>
<keyword evidence="3" id="KW-1185">Reference proteome</keyword>